<protein>
    <submittedName>
        <fullName evidence="2">Uncharacterized protein</fullName>
    </submittedName>
</protein>
<keyword evidence="3" id="KW-1185">Reference proteome</keyword>
<dbReference type="Proteomes" id="UP000243519">
    <property type="component" value="Unassembled WGS sequence"/>
</dbReference>
<gene>
    <name evidence="2" type="ORF">A7D00_0270</name>
</gene>
<accession>A0A178FRY3</accession>
<keyword evidence="1" id="KW-0472">Membrane</keyword>
<evidence type="ECO:0000313" key="2">
    <source>
        <dbReference type="EMBL" id="OAL74676.1"/>
    </source>
</evidence>
<dbReference type="EMBL" id="LHPN01000001">
    <property type="protein sequence ID" value="OAL74676.1"/>
    <property type="molecule type" value="Genomic_DNA"/>
</dbReference>
<sequence>MEGLSPEKSYSKLPLLSRSLSDNQENNELQPKPVHSRMKPWWMLLVWIASASLLVMSTVFITLATVSHEDHHHHHHQYKQQTSGIQSQRITKDQPLHCGKSVDEAIRLGCTFDPMSLQWLRPECRRTGNDEYLEFLGGNLTYWVDRNGSTPVHDLSRQVNDDGFWGQQRQHVAHCAFVYVRLIEAATTDGIYDRKTWSPHHAKHCASVLLNWAMRAPDMTDAKQWAHVSFGTCWQRGGL</sequence>
<dbReference type="PANTHER" id="PTHR35896">
    <property type="entry name" value="IG-LIKE DOMAIN-CONTAINING PROTEIN"/>
    <property type="match status" value="1"/>
</dbReference>
<feature type="transmembrane region" description="Helical" evidence="1">
    <location>
        <begin position="41"/>
        <end position="66"/>
    </location>
</feature>
<keyword evidence="1" id="KW-0812">Transmembrane</keyword>
<reference evidence="2 3" key="1">
    <citation type="submission" date="2016-05" db="EMBL/GenBank/DDBJ databases">
        <title>Genome sequencing of Trichophyton violaceum CMCC(F)T3l isolated from hair.</title>
        <authorList>
            <person name="Zhan P."/>
            <person name="Tao Y."/>
            <person name="Liu W."/>
        </authorList>
    </citation>
    <scope>NUCLEOTIDE SEQUENCE [LARGE SCALE GENOMIC DNA]</scope>
    <source>
        <strain evidence="3">CMCC(F)T3l</strain>
    </source>
</reference>
<dbReference type="InterPro" id="IPR053008">
    <property type="entry name" value="Phomopsin_biosynth_assoc"/>
</dbReference>
<evidence type="ECO:0000313" key="3">
    <source>
        <dbReference type="Proteomes" id="UP000243519"/>
    </source>
</evidence>
<dbReference type="AlphaFoldDB" id="A0A178FRY3"/>
<name>A0A178FRY3_TRIVO</name>
<proteinExistence type="predicted"/>
<evidence type="ECO:0000256" key="1">
    <source>
        <dbReference type="SAM" id="Phobius"/>
    </source>
</evidence>
<dbReference type="PANTHER" id="PTHR35896:SF3">
    <property type="entry name" value="MAJOR FACILITATOR SUPERFAMILY TRANSPORTER"/>
    <property type="match status" value="1"/>
</dbReference>
<organism evidence="2 3">
    <name type="scientific">Trichophyton violaceum</name>
    <dbReference type="NCBI Taxonomy" id="34388"/>
    <lineage>
        <taxon>Eukaryota</taxon>
        <taxon>Fungi</taxon>
        <taxon>Dikarya</taxon>
        <taxon>Ascomycota</taxon>
        <taxon>Pezizomycotina</taxon>
        <taxon>Eurotiomycetes</taxon>
        <taxon>Eurotiomycetidae</taxon>
        <taxon>Onygenales</taxon>
        <taxon>Arthrodermataceae</taxon>
        <taxon>Trichophyton</taxon>
    </lineage>
</organism>
<keyword evidence="1" id="KW-1133">Transmembrane helix</keyword>
<comment type="caution">
    <text evidence="2">The sequence shown here is derived from an EMBL/GenBank/DDBJ whole genome shotgun (WGS) entry which is preliminary data.</text>
</comment>